<dbReference type="PRINTS" id="PR00001">
    <property type="entry name" value="GLABLOOD"/>
</dbReference>
<keyword evidence="3" id="KW-1133">Transmembrane helix</keyword>
<feature type="domain" description="Gla" evidence="4">
    <location>
        <begin position="81"/>
        <end position="127"/>
    </location>
</feature>
<proteinExistence type="predicted"/>
<feature type="region of interest" description="Disordered" evidence="2">
    <location>
        <begin position="199"/>
        <end position="240"/>
    </location>
</feature>
<dbReference type="InterPro" id="IPR017857">
    <property type="entry name" value="Coagulation_fac-like_Gla_dom"/>
</dbReference>
<dbReference type="PANTHER" id="PTHR24278">
    <property type="entry name" value="COAGULATION FACTOR"/>
    <property type="match status" value="1"/>
</dbReference>
<dbReference type="FunFam" id="4.10.740.10:FF:000001">
    <property type="entry name" value="vitamin K-dependent protein S"/>
    <property type="match status" value="1"/>
</dbReference>
<dbReference type="Proteomes" id="UP001066276">
    <property type="component" value="Chromosome 7"/>
</dbReference>
<keyword evidence="3" id="KW-0472">Membrane</keyword>
<protein>
    <recommendedName>
        <fullName evidence="4">Gla domain-containing protein</fullName>
    </recommendedName>
</protein>
<dbReference type="InterPro" id="IPR035972">
    <property type="entry name" value="GLA-like_dom_SF"/>
</dbReference>
<dbReference type="InterPro" id="IPR000294">
    <property type="entry name" value="GLA_domain"/>
</dbReference>
<dbReference type="GO" id="GO:0005886">
    <property type="term" value="C:plasma membrane"/>
    <property type="evidence" value="ECO:0007669"/>
    <property type="project" value="TreeGrafter"/>
</dbReference>
<dbReference type="EMBL" id="JANPWB010000011">
    <property type="protein sequence ID" value="KAJ1131914.1"/>
    <property type="molecule type" value="Genomic_DNA"/>
</dbReference>
<dbReference type="PROSITE" id="PS50998">
    <property type="entry name" value="GLA_2"/>
    <property type="match status" value="1"/>
</dbReference>
<dbReference type="Gene3D" id="4.10.740.10">
    <property type="entry name" value="Coagulation Factor IX"/>
    <property type="match status" value="1"/>
</dbReference>
<evidence type="ECO:0000256" key="1">
    <source>
        <dbReference type="ARBA" id="ARBA00023157"/>
    </source>
</evidence>
<dbReference type="GO" id="GO:0005615">
    <property type="term" value="C:extracellular space"/>
    <property type="evidence" value="ECO:0007669"/>
    <property type="project" value="TreeGrafter"/>
</dbReference>
<accession>A0AAV7PY95</accession>
<dbReference type="GO" id="GO:0005509">
    <property type="term" value="F:calcium ion binding"/>
    <property type="evidence" value="ECO:0007669"/>
    <property type="project" value="InterPro"/>
</dbReference>
<name>A0AAV7PY95_PLEWA</name>
<dbReference type="AlphaFoldDB" id="A0AAV7PY95"/>
<dbReference type="SUPFAM" id="SSF57630">
    <property type="entry name" value="GLA-domain"/>
    <property type="match status" value="1"/>
</dbReference>
<dbReference type="PANTHER" id="PTHR24278:SF30">
    <property type="entry name" value="TRANSMEMBRANE GAMMA-CARBOXYGLUTAMIC ACID PROTEIN 2"/>
    <property type="match status" value="1"/>
</dbReference>
<evidence type="ECO:0000313" key="5">
    <source>
        <dbReference type="EMBL" id="KAJ1131914.1"/>
    </source>
</evidence>
<evidence type="ECO:0000256" key="2">
    <source>
        <dbReference type="SAM" id="MobiDB-lite"/>
    </source>
</evidence>
<organism evidence="5 6">
    <name type="scientific">Pleurodeles waltl</name>
    <name type="common">Iberian ribbed newt</name>
    <dbReference type="NCBI Taxonomy" id="8319"/>
    <lineage>
        <taxon>Eukaryota</taxon>
        <taxon>Metazoa</taxon>
        <taxon>Chordata</taxon>
        <taxon>Craniata</taxon>
        <taxon>Vertebrata</taxon>
        <taxon>Euteleostomi</taxon>
        <taxon>Amphibia</taxon>
        <taxon>Batrachia</taxon>
        <taxon>Caudata</taxon>
        <taxon>Salamandroidea</taxon>
        <taxon>Salamandridae</taxon>
        <taxon>Pleurodelinae</taxon>
        <taxon>Pleurodeles</taxon>
    </lineage>
</organism>
<dbReference type="SMART" id="SM00069">
    <property type="entry name" value="GLA"/>
    <property type="match status" value="1"/>
</dbReference>
<gene>
    <name evidence="5" type="ORF">NDU88_010244</name>
</gene>
<comment type="caution">
    <text evidence="5">The sequence shown here is derived from an EMBL/GenBank/DDBJ whole genome shotgun (WGS) entry which is preliminary data.</text>
</comment>
<sequence length="240" mass="26645">MEVYTKSPPSLRQRSIALHRLLAGMRWWTPEVALLLLQACAVSFAHILTPRRLRGASIQAEQPVFLGDESAHNFLGRRLLYNNWDLEALTPDNLERECNEEICSYEEARECFENDQLTKQFWDKYPHNGKGGDSASVRNIDVAALVAGMTGAILVLIMIAVVAMYCMKYRAMERRRSRAPVSLTGVMPPTADGVPLTVLPEMEPGAPGLPSYEEALEASGTYDAPPPPYQRGSTRAPEPS</sequence>
<evidence type="ECO:0000313" key="6">
    <source>
        <dbReference type="Proteomes" id="UP001066276"/>
    </source>
</evidence>
<dbReference type="InterPro" id="IPR050442">
    <property type="entry name" value="Peptidase_S1_coag_factors"/>
</dbReference>
<keyword evidence="6" id="KW-1185">Reference proteome</keyword>
<keyword evidence="1" id="KW-1015">Disulfide bond</keyword>
<dbReference type="PROSITE" id="PS00011">
    <property type="entry name" value="GLA_1"/>
    <property type="match status" value="1"/>
</dbReference>
<evidence type="ECO:0000256" key="3">
    <source>
        <dbReference type="SAM" id="Phobius"/>
    </source>
</evidence>
<keyword evidence="3" id="KW-0812">Transmembrane</keyword>
<dbReference type="Pfam" id="PF00594">
    <property type="entry name" value="Gla"/>
    <property type="match status" value="1"/>
</dbReference>
<feature type="transmembrane region" description="Helical" evidence="3">
    <location>
        <begin position="142"/>
        <end position="166"/>
    </location>
</feature>
<evidence type="ECO:0000259" key="4">
    <source>
        <dbReference type="PROSITE" id="PS50998"/>
    </source>
</evidence>
<reference evidence="5" key="1">
    <citation type="journal article" date="2022" name="bioRxiv">
        <title>Sequencing and chromosome-scale assembly of the giantPleurodeles waltlgenome.</title>
        <authorList>
            <person name="Brown T."/>
            <person name="Elewa A."/>
            <person name="Iarovenko S."/>
            <person name="Subramanian E."/>
            <person name="Araus A.J."/>
            <person name="Petzold A."/>
            <person name="Susuki M."/>
            <person name="Suzuki K.-i.T."/>
            <person name="Hayashi T."/>
            <person name="Toyoda A."/>
            <person name="Oliveira C."/>
            <person name="Osipova E."/>
            <person name="Leigh N.D."/>
            <person name="Simon A."/>
            <person name="Yun M.H."/>
        </authorList>
    </citation>
    <scope>NUCLEOTIDE SEQUENCE</scope>
    <source>
        <strain evidence="5">20211129_DDA</strain>
        <tissue evidence="5">Liver</tissue>
    </source>
</reference>